<dbReference type="InterPro" id="IPR037523">
    <property type="entry name" value="VOC_core"/>
</dbReference>
<dbReference type="InterPro" id="IPR004360">
    <property type="entry name" value="Glyas_Fos-R_dOase_dom"/>
</dbReference>
<gene>
    <name evidence="2" type="ORF">ACFQ33_14440</name>
</gene>
<evidence type="ECO:0000313" key="2">
    <source>
        <dbReference type="EMBL" id="MFD1329089.1"/>
    </source>
</evidence>
<dbReference type="InterPro" id="IPR050383">
    <property type="entry name" value="GlyoxalaseI/FosfomycinResist"/>
</dbReference>
<dbReference type="InterPro" id="IPR029068">
    <property type="entry name" value="Glyas_Bleomycin-R_OHBP_Dase"/>
</dbReference>
<dbReference type="PROSITE" id="PS51819">
    <property type="entry name" value="VOC"/>
    <property type="match status" value="1"/>
</dbReference>
<sequence length="141" mass="15427">MPDTKPALQGILETALYAEDLDAAEAFYGGLLGLEKINRHANRHVFFRCGPGVLLLFNPKETIVRPPSHALPVPVHGTTGQGHVCFRVPASDLDFWSEKLKEAGIAIEADFRWPTGARSIYFRDPAGNSLECAEPGLWGLT</sequence>
<feature type="domain" description="VOC" evidence="1">
    <location>
        <begin position="10"/>
        <end position="135"/>
    </location>
</feature>
<evidence type="ECO:0000259" key="1">
    <source>
        <dbReference type="PROSITE" id="PS51819"/>
    </source>
</evidence>
<name>A0ABW3YYN6_MYCRA</name>
<dbReference type="EMBL" id="JBHTNF010000008">
    <property type="protein sequence ID" value="MFD1329089.1"/>
    <property type="molecule type" value="Genomic_DNA"/>
</dbReference>
<dbReference type="RefSeq" id="WP_374835928.1">
    <property type="nucleotide sequence ID" value="NZ_JBHEEW010000002.1"/>
</dbReference>
<dbReference type="Pfam" id="PF00903">
    <property type="entry name" value="Glyoxalase"/>
    <property type="match status" value="1"/>
</dbReference>
<dbReference type="PANTHER" id="PTHR21366:SF22">
    <property type="entry name" value="VOC DOMAIN-CONTAINING PROTEIN"/>
    <property type="match status" value="1"/>
</dbReference>
<dbReference type="SUPFAM" id="SSF54593">
    <property type="entry name" value="Glyoxalase/Bleomycin resistance protein/Dihydroxybiphenyl dioxygenase"/>
    <property type="match status" value="1"/>
</dbReference>
<accession>A0ABW3YYN6</accession>
<reference evidence="3" key="1">
    <citation type="journal article" date="2019" name="Int. J. Syst. Evol. Microbiol.">
        <title>The Global Catalogue of Microorganisms (GCM) 10K type strain sequencing project: providing services to taxonomists for standard genome sequencing and annotation.</title>
        <authorList>
            <consortium name="The Broad Institute Genomics Platform"/>
            <consortium name="The Broad Institute Genome Sequencing Center for Infectious Disease"/>
            <person name="Wu L."/>
            <person name="Ma J."/>
        </authorList>
    </citation>
    <scope>NUCLEOTIDE SEQUENCE [LARGE SCALE GENOMIC DNA]</scope>
    <source>
        <strain evidence="3">CCUG 55609</strain>
    </source>
</reference>
<dbReference type="Proteomes" id="UP001597173">
    <property type="component" value="Unassembled WGS sequence"/>
</dbReference>
<dbReference type="PANTHER" id="PTHR21366">
    <property type="entry name" value="GLYOXALASE FAMILY PROTEIN"/>
    <property type="match status" value="1"/>
</dbReference>
<dbReference type="Gene3D" id="3.10.180.10">
    <property type="entry name" value="2,3-Dihydroxybiphenyl 1,2-Dioxygenase, domain 1"/>
    <property type="match status" value="1"/>
</dbReference>
<protein>
    <submittedName>
        <fullName evidence="2">VOC family protein</fullName>
    </submittedName>
</protein>
<keyword evidence="3" id="KW-1185">Reference proteome</keyword>
<proteinExistence type="predicted"/>
<evidence type="ECO:0000313" key="3">
    <source>
        <dbReference type="Proteomes" id="UP001597173"/>
    </source>
</evidence>
<organism evidence="2 3">
    <name type="scientific">Mycoplana ramosa</name>
    <name type="common">Mycoplana bullata</name>
    <dbReference type="NCBI Taxonomy" id="40837"/>
    <lineage>
        <taxon>Bacteria</taxon>
        <taxon>Pseudomonadati</taxon>
        <taxon>Pseudomonadota</taxon>
        <taxon>Alphaproteobacteria</taxon>
        <taxon>Hyphomicrobiales</taxon>
        <taxon>Rhizobiaceae</taxon>
        <taxon>Mycoplana</taxon>
    </lineage>
</organism>
<comment type="caution">
    <text evidence="2">The sequence shown here is derived from an EMBL/GenBank/DDBJ whole genome shotgun (WGS) entry which is preliminary data.</text>
</comment>